<protein>
    <recommendedName>
        <fullName evidence="2">COG1399 protein, clustered with ribosomal protein L32p</fullName>
    </recommendedName>
</protein>
<feature type="non-terminal residue" evidence="1">
    <location>
        <position position="102"/>
    </location>
</feature>
<reference evidence="1" key="1">
    <citation type="submission" date="2018-06" db="EMBL/GenBank/DDBJ databases">
        <authorList>
            <person name="Zhirakovskaya E."/>
        </authorList>
    </citation>
    <scope>NUCLEOTIDE SEQUENCE</scope>
</reference>
<name>A0A3B1BYJ2_9ZZZZ</name>
<evidence type="ECO:0008006" key="2">
    <source>
        <dbReference type="Google" id="ProtNLM"/>
    </source>
</evidence>
<sequence>MSQELFTTLSIKVSLIPEEGIARKWVIDPENFKGGLSQIAAERPVEVAGRLYRVETTVYFDGKVDATIKLDCSRCLETFSFGVSGEVSAVFMPEVEGTGEEP</sequence>
<gene>
    <name evidence="1" type="ORF">MNBD_NITROSPINAE03-1883</name>
</gene>
<proteinExistence type="predicted"/>
<evidence type="ECO:0000313" key="1">
    <source>
        <dbReference type="EMBL" id="VAX23376.1"/>
    </source>
</evidence>
<dbReference type="AlphaFoldDB" id="A0A3B1BYJ2"/>
<accession>A0A3B1BYJ2</accession>
<dbReference type="EMBL" id="UOGB01000269">
    <property type="protein sequence ID" value="VAX23376.1"/>
    <property type="molecule type" value="Genomic_DNA"/>
</dbReference>
<organism evidence="1">
    <name type="scientific">hydrothermal vent metagenome</name>
    <dbReference type="NCBI Taxonomy" id="652676"/>
    <lineage>
        <taxon>unclassified sequences</taxon>
        <taxon>metagenomes</taxon>
        <taxon>ecological metagenomes</taxon>
    </lineage>
</organism>